<dbReference type="PANTHER" id="PTHR42791:SF1">
    <property type="entry name" value="N-ACETYLTRANSFERASE DOMAIN-CONTAINING PROTEIN"/>
    <property type="match status" value="1"/>
</dbReference>
<organism evidence="2 3">
    <name type="scientific">Thermobifida cellulosilytica TB100</name>
    <dbReference type="NCBI Taxonomy" id="665004"/>
    <lineage>
        <taxon>Bacteria</taxon>
        <taxon>Bacillati</taxon>
        <taxon>Actinomycetota</taxon>
        <taxon>Actinomycetes</taxon>
        <taxon>Streptosporangiales</taxon>
        <taxon>Nocardiopsidaceae</taxon>
        <taxon>Thermobifida</taxon>
    </lineage>
</organism>
<evidence type="ECO:0000313" key="2">
    <source>
        <dbReference type="EMBL" id="KUP95697.1"/>
    </source>
</evidence>
<dbReference type="InterPro" id="IPR052523">
    <property type="entry name" value="Trichothecene_AcTrans"/>
</dbReference>
<name>A0A147KEJ3_THECS</name>
<dbReference type="CDD" id="cd04301">
    <property type="entry name" value="NAT_SF"/>
    <property type="match status" value="1"/>
</dbReference>
<feature type="domain" description="N-acetyltransferase" evidence="1">
    <location>
        <begin position="15"/>
        <end position="206"/>
    </location>
</feature>
<dbReference type="PROSITE" id="PS51186">
    <property type="entry name" value="GNAT"/>
    <property type="match status" value="1"/>
</dbReference>
<proteinExistence type="predicted"/>
<evidence type="ECO:0000259" key="1">
    <source>
        <dbReference type="PROSITE" id="PS51186"/>
    </source>
</evidence>
<comment type="caution">
    <text evidence="2">The sequence shown here is derived from an EMBL/GenBank/DDBJ whole genome shotgun (WGS) entry which is preliminary data.</text>
</comment>
<protein>
    <submittedName>
        <fullName evidence="2">Puromycin N-acetyltransferase</fullName>
    </submittedName>
</protein>
<reference evidence="3" key="1">
    <citation type="journal article" date="2017" name="Acta Aliment.">
        <title>Plant polysaccharide degrading enzyme system of Thermpbifida cellulosilytica TB100 revealed by de novo genome project data.</title>
        <authorList>
            <person name="Toth A."/>
            <person name="Baka E."/>
            <person name="Luzics S."/>
            <person name="Bata-Vidacs I."/>
            <person name="Nagy I."/>
            <person name="Balint B."/>
            <person name="Herceg R."/>
            <person name="Olasz F."/>
            <person name="Wilk T."/>
            <person name="Nagy T."/>
            <person name="Kriszt B."/>
            <person name="Nagy I."/>
            <person name="Kukolya J."/>
        </authorList>
    </citation>
    <scope>NUCLEOTIDE SEQUENCE [LARGE SCALE GENOMIC DNA]</scope>
    <source>
        <strain evidence="3">TB100</strain>
    </source>
</reference>
<dbReference type="EMBL" id="LGEM01000114">
    <property type="protein sequence ID" value="KUP95697.1"/>
    <property type="molecule type" value="Genomic_DNA"/>
</dbReference>
<dbReference type="SUPFAM" id="SSF55729">
    <property type="entry name" value="Acyl-CoA N-acyltransferases (Nat)"/>
    <property type="match status" value="1"/>
</dbReference>
<dbReference type="Proteomes" id="UP000074382">
    <property type="component" value="Unassembled WGS sequence"/>
</dbReference>
<dbReference type="STRING" id="665004.AC529_16285"/>
<keyword evidence="2" id="KW-0808">Transferase</keyword>
<evidence type="ECO:0000313" key="3">
    <source>
        <dbReference type="Proteomes" id="UP000074382"/>
    </source>
</evidence>
<dbReference type="AlphaFoldDB" id="A0A147KEJ3"/>
<accession>A0A147KEJ3</accession>
<gene>
    <name evidence="2" type="ORF">AC529_16285</name>
</gene>
<keyword evidence="3" id="KW-1185">Reference proteome</keyword>
<dbReference type="GO" id="GO:0016747">
    <property type="term" value="F:acyltransferase activity, transferring groups other than amino-acyl groups"/>
    <property type="evidence" value="ECO:0007669"/>
    <property type="project" value="InterPro"/>
</dbReference>
<dbReference type="Gene3D" id="3.40.630.30">
    <property type="match status" value="1"/>
</dbReference>
<dbReference type="InterPro" id="IPR000182">
    <property type="entry name" value="GNAT_dom"/>
</dbReference>
<dbReference type="PATRIC" id="fig|665004.4.peg.4031"/>
<dbReference type="Pfam" id="PF00583">
    <property type="entry name" value="Acetyltransf_1"/>
    <property type="match status" value="1"/>
</dbReference>
<sequence length="210" mass="22682">MSKEESVDSAPPLPVRVRPAVPADLSAVADTLADAFTDYRFTRWALPADGYPERLRAVQHYFTERVGLPYGRVWTTDGVLAAAVWTVPGVAVPAEVFADPALAALYGDRAEAVARLEEELAPHRPAGPAWFLATVGVRRDAQGRGVGAAVLSPGLAAADADGFSCYLETSDARNVRFYRRLGFEVTAEVTPSWAAPRTWCMVRPAPASRR</sequence>
<dbReference type="InterPro" id="IPR016181">
    <property type="entry name" value="Acyl_CoA_acyltransferase"/>
</dbReference>
<dbReference type="PANTHER" id="PTHR42791">
    <property type="entry name" value="GNAT FAMILY ACETYLTRANSFERASE"/>
    <property type="match status" value="1"/>
</dbReference>